<accession>A0A1N6EFK5</accession>
<dbReference type="Pfam" id="PF11150">
    <property type="entry name" value="DUF2927"/>
    <property type="match status" value="1"/>
</dbReference>
<feature type="compositionally biased region" description="Pro residues" evidence="1">
    <location>
        <begin position="16"/>
        <end position="32"/>
    </location>
</feature>
<reference evidence="3" key="1">
    <citation type="submission" date="2016-11" db="EMBL/GenBank/DDBJ databases">
        <authorList>
            <person name="Varghese N."/>
            <person name="Submissions S."/>
        </authorList>
    </citation>
    <scope>NUCLEOTIDE SEQUENCE [LARGE SCALE GENOMIC DNA]</scope>
    <source>
        <strain evidence="3">DSM 29440</strain>
    </source>
</reference>
<dbReference type="OrthoDB" id="3295600at2"/>
<dbReference type="EMBL" id="FSRL01000001">
    <property type="protein sequence ID" value="SIN81776.1"/>
    <property type="molecule type" value="Genomic_DNA"/>
</dbReference>
<dbReference type="Proteomes" id="UP000184932">
    <property type="component" value="Unassembled WGS sequence"/>
</dbReference>
<proteinExistence type="predicted"/>
<feature type="region of interest" description="Disordered" evidence="1">
    <location>
        <begin position="13"/>
        <end position="45"/>
    </location>
</feature>
<dbReference type="RefSeq" id="WP_074257560.1">
    <property type="nucleotide sequence ID" value="NZ_FSRL01000001.1"/>
</dbReference>
<protein>
    <recommendedName>
        <fullName evidence="4">DUF2927 domain-containing protein</fullName>
    </recommendedName>
</protein>
<name>A0A1N6EFK5_9RHOB</name>
<sequence length="305" mass="33488">MILAAFTLVACEDLPAPDPAPEPPTSPEPPAPRPKEPSEASRTATRYYGRVQNDLLARGLLRRDGGGPDTPYSDRQLTENFIRIALFDEYVSRGGSLIAQQSESSLRRWEQPIRFGLRFGETVPEAQRAKDRASVAAYVRRLSRATGHPMSMGTGNGNFTVLMLNEDERAAIGPELRALVPGIDNAAIRTIENLPRDTLCLVFATTTGTSSVYTRAVAIIRAEHPDLLRLSCIHEELAQGLGLANDSPEARPSIFNDDEEFGLLTTHDEQLLRILYDRRLTPGMTAVEARPIVRRIVGEMMGGGV</sequence>
<dbReference type="STRING" id="1217970.SAMN05444002_0713"/>
<evidence type="ECO:0000313" key="2">
    <source>
        <dbReference type="EMBL" id="SIN81776.1"/>
    </source>
</evidence>
<keyword evidence="3" id="KW-1185">Reference proteome</keyword>
<evidence type="ECO:0000256" key="1">
    <source>
        <dbReference type="SAM" id="MobiDB-lite"/>
    </source>
</evidence>
<evidence type="ECO:0008006" key="4">
    <source>
        <dbReference type="Google" id="ProtNLM"/>
    </source>
</evidence>
<dbReference type="InterPro" id="IPR021323">
    <property type="entry name" value="DUF2927"/>
</dbReference>
<evidence type="ECO:0000313" key="3">
    <source>
        <dbReference type="Proteomes" id="UP000184932"/>
    </source>
</evidence>
<gene>
    <name evidence="2" type="ORF">SAMN05444002_0713</name>
</gene>
<dbReference type="AlphaFoldDB" id="A0A1N6EFK5"/>
<organism evidence="2 3">
    <name type="scientific">Vannielia litorea</name>
    <dbReference type="NCBI Taxonomy" id="1217970"/>
    <lineage>
        <taxon>Bacteria</taxon>
        <taxon>Pseudomonadati</taxon>
        <taxon>Pseudomonadota</taxon>
        <taxon>Alphaproteobacteria</taxon>
        <taxon>Rhodobacterales</taxon>
        <taxon>Paracoccaceae</taxon>
        <taxon>Vannielia</taxon>
    </lineage>
</organism>